<dbReference type="InterPro" id="IPR000740">
    <property type="entry name" value="GrpE"/>
</dbReference>
<organism evidence="15 16">
    <name type="scientific">Desulfobacter hydrogenophilus</name>
    <dbReference type="NCBI Taxonomy" id="2291"/>
    <lineage>
        <taxon>Bacteria</taxon>
        <taxon>Pseudomonadati</taxon>
        <taxon>Thermodesulfobacteriota</taxon>
        <taxon>Desulfobacteria</taxon>
        <taxon>Desulfobacterales</taxon>
        <taxon>Desulfobacteraceae</taxon>
        <taxon>Desulfobacter</taxon>
    </lineage>
</organism>
<evidence type="ECO:0000313" key="17">
    <source>
        <dbReference type="Proteomes" id="UP000293902"/>
    </source>
</evidence>
<dbReference type="Pfam" id="PF01025">
    <property type="entry name" value="GrpE"/>
    <property type="match status" value="1"/>
</dbReference>
<sequence length="182" mass="20787">MTDEMQKNTRASTGNIGTLPDSGSEDETSRVWQPDEQQPDEAAVWKEKYVRLFADLENTKKRLARSSAQEVEAEKEALLRDVLPVADGLDLAVMHTSREEDSRDLLQGIELIRNILNKFFIKYDVKTIDAWGKQFDPKLHQAIGVMRHPKFPPNTVVRVEQKGYLYSDKLLRPAQVLVTPSH</sequence>
<evidence type="ECO:0000313" key="14">
    <source>
        <dbReference type="EMBL" id="QBH15520.1"/>
    </source>
</evidence>
<comment type="similarity">
    <text evidence="2 10 12">Belongs to the GrpE family.</text>
</comment>
<comment type="subcellular location">
    <subcellularLocation>
        <location evidence="1 10">Cytoplasm</location>
    </subcellularLocation>
</comment>
<evidence type="ECO:0000256" key="7">
    <source>
        <dbReference type="ARBA" id="ARBA00053401"/>
    </source>
</evidence>
<dbReference type="Gene3D" id="2.30.22.10">
    <property type="entry name" value="Head domain of nucleotide exchange factor GrpE"/>
    <property type="match status" value="1"/>
</dbReference>
<evidence type="ECO:0000256" key="1">
    <source>
        <dbReference type="ARBA" id="ARBA00004496"/>
    </source>
</evidence>
<evidence type="ECO:0000256" key="11">
    <source>
        <dbReference type="RuleBase" id="RU000639"/>
    </source>
</evidence>
<dbReference type="SUPFAM" id="SSF58014">
    <property type="entry name" value="Coiled-coil domain of nucleotide exchange factor GrpE"/>
    <property type="match status" value="1"/>
</dbReference>
<dbReference type="GO" id="GO:0000774">
    <property type="term" value="F:adenyl-nucleotide exchange factor activity"/>
    <property type="evidence" value="ECO:0007669"/>
    <property type="project" value="InterPro"/>
</dbReference>
<dbReference type="AlphaFoldDB" id="A0A328FCQ7"/>
<dbReference type="SUPFAM" id="SSF51064">
    <property type="entry name" value="Head domain of nucleotide exchange factor GrpE"/>
    <property type="match status" value="1"/>
</dbReference>
<reference evidence="15 16" key="1">
    <citation type="submission" date="2018-06" db="EMBL/GenBank/DDBJ databases">
        <title>Complete Genome Sequence of Desulfobacter hydrogenophilus (DSM3380).</title>
        <authorList>
            <person name="Marietou A."/>
            <person name="Schreiber L."/>
            <person name="Marshall I."/>
            <person name="Jorgensen B."/>
        </authorList>
    </citation>
    <scope>NUCLEOTIDE SEQUENCE [LARGE SCALE GENOMIC DNA]</scope>
    <source>
        <strain evidence="15 16">DSM 3380</strain>
    </source>
</reference>
<evidence type="ECO:0000256" key="6">
    <source>
        <dbReference type="ARBA" id="ARBA00023186"/>
    </source>
</evidence>
<keyword evidence="5 10" id="KW-0346">Stress response</keyword>
<name>A0A328FCQ7_9BACT</name>
<dbReference type="GO" id="GO:0042803">
    <property type="term" value="F:protein homodimerization activity"/>
    <property type="evidence" value="ECO:0007669"/>
    <property type="project" value="InterPro"/>
</dbReference>
<evidence type="ECO:0000256" key="12">
    <source>
        <dbReference type="RuleBase" id="RU004478"/>
    </source>
</evidence>
<comment type="function">
    <text evidence="7 10 11">Participates actively in the response to hyperosmotic and heat shock by preventing the aggregation of stress-denatured proteins, in association with DnaK and GrpE. It is the nucleotide exchange factor for DnaK and may function as a thermosensor. Unfolded proteins bind initially to DnaJ; upon interaction with the DnaJ-bound protein, DnaK hydrolyzes its bound ATP, resulting in the formation of a stable complex. GrpE releases ADP from DnaK; ATP binding to DnaK triggers the release of the substrate protein, thus completing the reaction cycle. Several rounds of ATP-dependent interactions between DnaJ, DnaK and GrpE are required for fully efficient folding.</text>
</comment>
<dbReference type="FunFam" id="2.30.22.10:FF:000001">
    <property type="entry name" value="Protein GrpE"/>
    <property type="match status" value="1"/>
</dbReference>
<accession>A0A328FCQ7</accession>
<dbReference type="PANTHER" id="PTHR21237">
    <property type="entry name" value="GRPE PROTEIN"/>
    <property type="match status" value="1"/>
</dbReference>
<evidence type="ECO:0000256" key="4">
    <source>
        <dbReference type="ARBA" id="ARBA00022490"/>
    </source>
</evidence>
<evidence type="ECO:0000256" key="10">
    <source>
        <dbReference type="HAMAP-Rule" id="MF_01151"/>
    </source>
</evidence>
<reference evidence="14 17" key="2">
    <citation type="submission" date="2019-02" db="EMBL/GenBank/DDBJ databases">
        <title>Complete genome sequence of Desulfobacter hydrogenophilus AcRS1.</title>
        <authorList>
            <person name="Marietou A."/>
            <person name="Lund M.B."/>
            <person name="Marshall I.P.G."/>
            <person name="Schreiber L."/>
            <person name="Jorgensen B."/>
        </authorList>
    </citation>
    <scope>NUCLEOTIDE SEQUENCE [LARGE SCALE GENOMIC DNA]</scope>
    <source>
        <strain evidence="14 17">AcRS1</strain>
    </source>
</reference>
<dbReference type="Proteomes" id="UP000248798">
    <property type="component" value="Unassembled WGS sequence"/>
</dbReference>
<evidence type="ECO:0000256" key="9">
    <source>
        <dbReference type="ARBA" id="ARBA00076414"/>
    </source>
</evidence>
<dbReference type="InterPro" id="IPR013805">
    <property type="entry name" value="GrpE_CC"/>
</dbReference>
<dbReference type="EMBL" id="QLNI01000030">
    <property type="protein sequence ID" value="RAM01202.1"/>
    <property type="molecule type" value="Genomic_DNA"/>
</dbReference>
<comment type="subunit">
    <text evidence="3 10">Homodimer.</text>
</comment>
<dbReference type="PROSITE" id="PS01071">
    <property type="entry name" value="GRPE"/>
    <property type="match status" value="1"/>
</dbReference>
<evidence type="ECO:0000256" key="3">
    <source>
        <dbReference type="ARBA" id="ARBA00011738"/>
    </source>
</evidence>
<evidence type="ECO:0000313" key="16">
    <source>
        <dbReference type="Proteomes" id="UP000248798"/>
    </source>
</evidence>
<dbReference type="HAMAP" id="MF_01151">
    <property type="entry name" value="GrpE"/>
    <property type="match status" value="1"/>
</dbReference>
<dbReference type="Proteomes" id="UP000293902">
    <property type="component" value="Chromosome"/>
</dbReference>
<dbReference type="OrthoDB" id="9789811at2"/>
<feature type="region of interest" description="Disordered" evidence="13">
    <location>
        <begin position="1"/>
        <end position="40"/>
    </location>
</feature>
<keyword evidence="17" id="KW-1185">Reference proteome</keyword>
<evidence type="ECO:0000256" key="13">
    <source>
        <dbReference type="SAM" id="MobiDB-lite"/>
    </source>
</evidence>
<evidence type="ECO:0000256" key="5">
    <source>
        <dbReference type="ARBA" id="ARBA00023016"/>
    </source>
</evidence>
<dbReference type="PRINTS" id="PR00773">
    <property type="entry name" value="GRPEPROTEIN"/>
</dbReference>
<dbReference type="GO" id="GO:0005737">
    <property type="term" value="C:cytoplasm"/>
    <property type="evidence" value="ECO:0007669"/>
    <property type="project" value="UniProtKB-SubCell"/>
</dbReference>
<dbReference type="PANTHER" id="PTHR21237:SF23">
    <property type="entry name" value="GRPE PROTEIN HOMOLOG, MITOCHONDRIAL"/>
    <property type="match status" value="1"/>
</dbReference>
<gene>
    <name evidence="10 15" type="primary">grpE</name>
    <name evidence="15" type="ORF">DO021_14795</name>
    <name evidence="14" type="ORF">EYB58_04725</name>
</gene>
<keyword evidence="6 10" id="KW-0143">Chaperone</keyword>
<dbReference type="InterPro" id="IPR009012">
    <property type="entry name" value="GrpE_head"/>
</dbReference>
<evidence type="ECO:0000256" key="2">
    <source>
        <dbReference type="ARBA" id="ARBA00009054"/>
    </source>
</evidence>
<evidence type="ECO:0000256" key="8">
    <source>
        <dbReference type="ARBA" id="ARBA00072274"/>
    </source>
</evidence>
<dbReference type="EMBL" id="CP036313">
    <property type="protein sequence ID" value="QBH15520.1"/>
    <property type="molecule type" value="Genomic_DNA"/>
</dbReference>
<dbReference type="GO" id="GO:0006457">
    <property type="term" value="P:protein folding"/>
    <property type="evidence" value="ECO:0007669"/>
    <property type="project" value="InterPro"/>
</dbReference>
<dbReference type="Gene3D" id="3.90.20.20">
    <property type="match status" value="1"/>
</dbReference>
<dbReference type="GO" id="GO:0051082">
    <property type="term" value="F:unfolded protein binding"/>
    <property type="evidence" value="ECO:0007669"/>
    <property type="project" value="TreeGrafter"/>
</dbReference>
<keyword evidence="4 10" id="KW-0963">Cytoplasm</keyword>
<evidence type="ECO:0000313" key="15">
    <source>
        <dbReference type="EMBL" id="RAM01202.1"/>
    </source>
</evidence>
<proteinExistence type="inferred from homology"/>
<dbReference type="GO" id="GO:0051087">
    <property type="term" value="F:protein-folding chaperone binding"/>
    <property type="evidence" value="ECO:0007669"/>
    <property type="project" value="InterPro"/>
</dbReference>
<protein>
    <recommendedName>
        <fullName evidence="8 10">Protein GrpE</fullName>
    </recommendedName>
    <alternativeName>
        <fullName evidence="9 10">HSP-70 cofactor</fullName>
    </alternativeName>
</protein>
<dbReference type="CDD" id="cd00446">
    <property type="entry name" value="GrpE"/>
    <property type="match status" value="1"/>
</dbReference>